<dbReference type="OrthoDB" id="5405745at2759"/>
<feature type="region of interest" description="Disordered" evidence="2">
    <location>
        <begin position="158"/>
        <end position="181"/>
    </location>
</feature>
<dbReference type="AlphaFoldDB" id="A0A8E2E616"/>
<keyword evidence="1" id="KW-1015">Disulfide bond</keyword>
<dbReference type="InterPro" id="IPR036790">
    <property type="entry name" value="Frizzled_dom_sf"/>
</dbReference>
<accession>A0A8E2E616</accession>
<evidence type="ECO:0000256" key="2">
    <source>
        <dbReference type="SAM" id="MobiDB-lite"/>
    </source>
</evidence>
<sequence length="655" mass="71438">MQFPKLTPLQSRLAASLIASAILVIVYLSLSPHHFAYAAELDSLLQEDHNHHRLEARLQTDLLEGLDLDDEDGPDGYEAEFLGISRSIIGRAAPGVDALTNNMVRLENIIPGSTHNYVFSKEQVMGKHSDPGVGLPSSLQRRNAGLNDHEAFLLELEEENETDEEESDTFGKKLQSRQGQQPTVYISVNTCQQPSPNGTVTSNPPQLTLYVSSTNPTPGPQSMGDLITPPITFDGGFANHSFATTGDVNIGIFAPPLPTNYTGIWNYELTASIDGFYHNYNGDTSFLYFVDSDSDSGLFVTHNLVDNNSTAELDQQWLELGTPFTMFAFGVNDTAIKGLENSFCGLRQQFTPSQLKVTAGMTTRGSGNKLKGQFYIQGLNASTSYYGFMAMIGNGTLEGINANNTGVVGGGGQIWQPLNFTTKSDGNCQVIFNLTFCNEVAYAVPSNPQKFNISGLSELYDSQAAAYYQNFSNSLAQIACNTTNTAQYSLARNCTDCARDYKNWLCAVQIPRCEDYSSPPEENWLLPRNIGAPFINGSVPVVNDTLYNSTRLAYKQSRNPLIDNVIKPGPYKEVLPCDDLCYSIVQSCPAKLQFQCPQGDNLAMSYGVRTSVPDQITCSYLGAVYYLNASSRSVRSVIAPVGTAVLVGLTVLLMG</sequence>
<name>A0A8E2E616_9PEZI</name>
<evidence type="ECO:0000256" key="1">
    <source>
        <dbReference type="ARBA" id="ARBA00023157"/>
    </source>
</evidence>
<evidence type="ECO:0000313" key="4">
    <source>
        <dbReference type="EMBL" id="OCK77963.1"/>
    </source>
</evidence>
<dbReference type="EMBL" id="KV745089">
    <property type="protein sequence ID" value="OCK77963.1"/>
    <property type="molecule type" value="Genomic_DNA"/>
</dbReference>
<feature type="domain" description="FZ" evidence="3">
    <location>
        <begin position="423"/>
        <end position="621"/>
    </location>
</feature>
<protein>
    <recommendedName>
        <fullName evidence="3">FZ domain-containing protein</fullName>
    </recommendedName>
</protein>
<dbReference type="InterPro" id="IPR020067">
    <property type="entry name" value="Frizzled_dom"/>
</dbReference>
<dbReference type="InterPro" id="IPR024338">
    <property type="entry name" value="MID1/Yam8"/>
</dbReference>
<dbReference type="PANTHER" id="PTHR39142">
    <property type="entry name" value="MID1P"/>
    <property type="match status" value="1"/>
</dbReference>
<dbReference type="GO" id="GO:0005262">
    <property type="term" value="F:calcium channel activity"/>
    <property type="evidence" value="ECO:0007669"/>
    <property type="project" value="InterPro"/>
</dbReference>
<keyword evidence="5" id="KW-1185">Reference proteome</keyword>
<feature type="compositionally biased region" description="Acidic residues" evidence="2">
    <location>
        <begin position="158"/>
        <end position="168"/>
    </location>
</feature>
<reference evidence="4 5" key="1">
    <citation type="journal article" date="2016" name="Nat. Commun.">
        <title>Ectomycorrhizal ecology is imprinted in the genome of the dominant symbiotic fungus Cenococcum geophilum.</title>
        <authorList>
            <consortium name="DOE Joint Genome Institute"/>
            <person name="Peter M."/>
            <person name="Kohler A."/>
            <person name="Ohm R.A."/>
            <person name="Kuo A."/>
            <person name="Krutzmann J."/>
            <person name="Morin E."/>
            <person name="Arend M."/>
            <person name="Barry K.W."/>
            <person name="Binder M."/>
            <person name="Choi C."/>
            <person name="Clum A."/>
            <person name="Copeland A."/>
            <person name="Grisel N."/>
            <person name="Haridas S."/>
            <person name="Kipfer T."/>
            <person name="LaButti K."/>
            <person name="Lindquist E."/>
            <person name="Lipzen A."/>
            <person name="Maire R."/>
            <person name="Meier B."/>
            <person name="Mihaltcheva S."/>
            <person name="Molinier V."/>
            <person name="Murat C."/>
            <person name="Poggeler S."/>
            <person name="Quandt C.A."/>
            <person name="Sperisen C."/>
            <person name="Tritt A."/>
            <person name="Tisserant E."/>
            <person name="Crous P.W."/>
            <person name="Henrissat B."/>
            <person name="Nehls U."/>
            <person name="Egli S."/>
            <person name="Spatafora J.W."/>
            <person name="Grigoriev I.V."/>
            <person name="Martin F.M."/>
        </authorList>
    </citation>
    <scope>NUCLEOTIDE SEQUENCE [LARGE SCALE GENOMIC DNA]</scope>
    <source>
        <strain evidence="4 5">CBS 459.81</strain>
    </source>
</reference>
<organism evidence="4 5">
    <name type="scientific">Lepidopterella palustris CBS 459.81</name>
    <dbReference type="NCBI Taxonomy" id="1314670"/>
    <lineage>
        <taxon>Eukaryota</taxon>
        <taxon>Fungi</taxon>
        <taxon>Dikarya</taxon>
        <taxon>Ascomycota</taxon>
        <taxon>Pezizomycotina</taxon>
        <taxon>Dothideomycetes</taxon>
        <taxon>Pleosporomycetidae</taxon>
        <taxon>Mytilinidiales</taxon>
        <taxon>Argynnaceae</taxon>
        <taxon>Lepidopterella</taxon>
    </lineage>
</organism>
<evidence type="ECO:0000259" key="3">
    <source>
        <dbReference type="PROSITE" id="PS50038"/>
    </source>
</evidence>
<dbReference type="PANTHER" id="PTHR39142:SF1">
    <property type="entry name" value="AEL197CP"/>
    <property type="match status" value="1"/>
</dbReference>
<dbReference type="GO" id="GO:0098703">
    <property type="term" value="P:calcium ion import across plasma membrane"/>
    <property type="evidence" value="ECO:0007669"/>
    <property type="project" value="InterPro"/>
</dbReference>
<dbReference type="PROSITE" id="PS50038">
    <property type="entry name" value="FZ"/>
    <property type="match status" value="1"/>
</dbReference>
<gene>
    <name evidence="4" type="ORF">K432DRAFT_332947</name>
</gene>
<dbReference type="Gene3D" id="1.10.2000.10">
    <property type="entry name" value="Frizzled cysteine-rich domain"/>
    <property type="match status" value="1"/>
</dbReference>
<proteinExistence type="predicted"/>
<dbReference type="Proteomes" id="UP000250266">
    <property type="component" value="Unassembled WGS sequence"/>
</dbReference>
<evidence type="ECO:0000313" key="5">
    <source>
        <dbReference type="Proteomes" id="UP000250266"/>
    </source>
</evidence>
<dbReference type="Pfam" id="PF12929">
    <property type="entry name" value="Mid1"/>
    <property type="match status" value="1"/>
</dbReference>